<dbReference type="RefSeq" id="WP_029427543.1">
    <property type="nucleotide sequence ID" value="NZ_CP012801.1"/>
</dbReference>
<dbReference type="InterPro" id="IPR051801">
    <property type="entry name" value="GH28_Enzymes"/>
</dbReference>
<proteinExistence type="inferred from homology"/>
<dbReference type="Pfam" id="PF00295">
    <property type="entry name" value="Glyco_hydro_28"/>
    <property type="match status" value="1"/>
</dbReference>
<evidence type="ECO:0000313" key="5">
    <source>
        <dbReference type="EMBL" id="ALJ60739.1"/>
    </source>
</evidence>
<evidence type="ECO:0000256" key="2">
    <source>
        <dbReference type="ARBA" id="ARBA00022801"/>
    </source>
</evidence>
<dbReference type="InterPro" id="IPR000743">
    <property type="entry name" value="Glyco_hydro_28"/>
</dbReference>
<keyword evidence="3 4" id="KW-0326">Glycosidase</keyword>
<accession>A0A0N7IFP0</accession>
<protein>
    <submittedName>
        <fullName evidence="5">Exo-poly-alpha-D-galacturonosidase</fullName>
        <ecNumber evidence="5">3.2.1.82</ecNumber>
    </submittedName>
</protein>
<dbReference type="EC" id="3.2.1.82" evidence="5"/>
<dbReference type="KEGG" id="bcel:BcellWH2_03516"/>
<dbReference type="SUPFAM" id="SSF51126">
    <property type="entry name" value="Pectin lyase-like"/>
    <property type="match status" value="1"/>
</dbReference>
<evidence type="ECO:0000256" key="4">
    <source>
        <dbReference type="RuleBase" id="RU361169"/>
    </source>
</evidence>
<dbReference type="PATRIC" id="fig|246787.4.peg.3627"/>
<reference evidence="5 6" key="1">
    <citation type="journal article" date="2015" name="Science">
        <title>Genetic determinants of in vivo fitness and diet responsiveness in multiple human gut Bacteroides.</title>
        <authorList>
            <person name="Wu M."/>
            <person name="McNulty N.P."/>
            <person name="Rodionov D.A."/>
            <person name="Khoroshkin M.S."/>
            <person name="Griffin N.W."/>
            <person name="Cheng J."/>
            <person name="Latreille P."/>
            <person name="Kerstetter R.A."/>
            <person name="Terrapon N."/>
            <person name="Henrissat B."/>
            <person name="Osterman A.L."/>
            <person name="Gordon J.I."/>
        </authorList>
    </citation>
    <scope>NUCLEOTIDE SEQUENCE [LARGE SCALE GENOMIC DNA]</scope>
    <source>
        <strain evidence="5 6">WH2</strain>
    </source>
</reference>
<name>A0A0N7IFP0_9BACE</name>
<evidence type="ECO:0000256" key="1">
    <source>
        <dbReference type="ARBA" id="ARBA00008834"/>
    </source>
</evidence>
<dbReference type="GO" id="GO:0004650">
    <property type="term" value="F:polygalacturonase activity"/>
    <property type="evidence" value="ECO:0007669"/>
    <property type="project" value="InterPro"/>
</dbReference>
<comment type="similarity">
    <text evidence="1 4">Belongs to the glycosyl hydrolase 28 family.</text>
</comment>
<evidence type="ECO:0000313" key="6">
    <source>
        <dbReference type="Proteomes" id="UP000061809"/>
    </source>
</evidence>
<dbReference type="EMBL" id="CP012801">
    <property type="protein sequence ID" value="ALJ60739.1"/>
    <property type="molecule type" value="Genomic_DNA"/>
</dbReference>
<dbReference type="GO" id="GO:0033917">
    <property type="term" value="F:exo-poly-alpha-galacturonosidase activity"/>
    <property type="evidence" value="ECO:0007669"/>
    <property type="project" value="UniProtKB-EC"/>
</dbReference>
<evidence type="ECO:0000256" key="3">
    <source>
        <dbReference type="ARBA" id="ARBA00023295"/>
    </source>
</evidence>
<dbReference type="Proteomes" id="UP000061809">
    <property type="component" value="Chromosome"/>
</dbReference>
<dbReference type="GO" id="GO:0005975">
    <property type="term" value="P:carbohydrate metabolic process"/>
    <property type="evidence" value="ECO:0007669"/>
    <property type="project" value="InterPro"/>
</dbReference>
<dbReference type="GeneID" id="66305184"/>
<keyword evidence="2 4" id="KW-0378">Hydrolase</keyword>
<dbReference type="PANTHER" id="PTHR31339">
    <property type="entry name" value="PECTIN LYASE-RELATED"/>
    <property type="match status" value="1"/>
</dbReference>
<dbReference type="Gene3D" id="2.160.20.10">
    <property type="entry name" value="Single-stranded right-handed beta-helix, Pectin lyase-like"/>
    <property type="match status" value="1"/>
</dbReference>
<dbReference type="AlphaFoldDB" id="A0A0N7IFP0"/>
<gene>
    <name evidence="5" type="primary">pehX_8</name>
    <name evidence="5" type="ORF">BcellWH2_03516</name>
</gene>
<dbReference type="InterPro" id="IPR011050">
    <property type="entry name" value="Pectin_lyase_fold/virulence"/>
</dbReference>
<dbReference type="InterPro" id="IPR012334">
    <property type="entry name" value="Pectin_lyas_fold"/>
</dbReference>
<dbReference type="PANTHER" id="PTHR31339:SF9">
    <property type="entry name" value="PLASMIN AND FIBRONECTIN-BINDING PROTEIN A"/>
    <property type="match status" value="1"/>
</dbReference>
<organism evidence="5 6">
    <name type="scientific">Bacteroides cellulosilyticus</name>
    <dbReference type="NCBI Taxonomy" id="246787"/>
    <lineage>
        <taxon>Bacteria</taxon>
        <taxon>Pseudomonadati</taxon>
        <taxon>Bacteroidota</taxon>
        <taxon>Bacteroidia</taxon>
        <taxon>Bacteroidales</taxon>
        <taxon>Bacteroidaceae</taxon>
        <taxon>Bacteroides</taxon>
    </lineage>
</organism>
<sequence length="513" mass="57521">MGKNLWVYLLISLFCIACSTENGERESDACRFISGLGDAPLSNQFRVKVNGVEASVEKIGKIDIPIHYTQMVYDETKPIQIEVIVDNPIQSYVISPLRKGIKAKAEGNRLLFTVDKAAYLLVKINNLEDLYLLINPVTDYQAQVRDKEIINVLKFGVDTTGVSKDTKKIQAAIDEASRKQAVLYFPKGKYHTGELYMRSNMTVLLADEALIMGSTDPSDYQDKSLIRMDSVSNFQMLGYGTVDGAGWAGLRRNGAREFHLVYASNCKDVLYDGVVLRDPTFWNTRVYRSERFHMKNLKILNNRPYKNWTNTDGVDFDSSVDCSLVNAVIHAGDDNVVVKGLDSERVFATERILFDNILTVSNSAAAKIGTETCVEYFRDVTFKNIDVVKCKRGMVINGFDSARIENVRFENITIEGFDFNGAEAPRLVDFEITDNSWRECTGNCAIDGVEISNVNVLTNLNGVESQIFGKDDVHNINNVIIRDCRVLGRSISSSVDINLSVNPFVKKIFFISD</sequence>